<dbReference type="FunFam" id="3.40.140.10:FF:000005">
    <property type="entry name" value="tRNA-specific adenosine deaminase"/>
    <property type="match status" value="1"/>
</dbReference>
<evidence type="ECO:0000256" key="1">
    <source>
        <dbReference type="ARBA" id="ARBA00001947"/>
    </source>
</evidence>
<dbReference type="GO" id="GO:0008270">
    <property type="term" value="F:zinc ion binding"/>
    <property type="evidence" value="ECO:0007669"/>
    <property type="project" value="InterPro"/>
</dbReference>
<dbReference type="InterPro" id="IPR002125">
    <property type="entry name" value="CMP_dCMP_dom"/>
</dbReference>
<evidence type="ECO:0000256" key="6">
    <source>
        <dbReference type="ARBA" id="ARBA00022694"/>
    </source>
</evidence>
<comment type="subunit">
    <text evidence="3">Homodimer.</text>
</comment>
<dbReference type="InterPro" id="IPR016192">
    <property type="entry name" value="APOBEC/CMP_deaminase_Zn-bd"/>
</dbReference>
<evidence type="ECO:0000313" key="13">
    <source>
        <dbReference type="EMBL" id="CAB4947517.1"/>
    </source>
</evidence>
<evidence type="ECO:0000256" key="7">
    <source>
        <dbReference type="ARBA" id="ARBA00022723"/>
    </source>
</evidence>
<dbReference type="PROSITE" id="PS00903">
    <property type="entry name" value="CYT_DCMP_DEAMINASES_1"/>
    <property type="match status" value="1"/>
</dbReference>
<gene>
    <name evidence="13" type="ORF">UFOPK3564_03311</name>
</gene>
<comment type="catalytic activity">
    <reaction evidence="10">
        <text>adenosine(34) in tRNA + H2O + H(+) = inosine(34) in tRNA + NH4(+)</text>
        <dbReference type="Rhea" id="RHEA:43168"/>
        <dbReference type="Rhea" id="RHEA-COMP:10373"/>
        <dbReference type="Rhea" id="RHEA-COMP:10374"/>
        <dbReference type="ChEBI" id="CHEBI:15377"/>
        <dbReference type="ChEBI" id="CHEBI:15378"/>
        <dbReference type="ChEBI" id="CHEBI:28938"/>
        <dbReference type="ChEBI" id="CHEBI:74411"/>
        <dbReference type="ChEBI" id="CHEBI:82852"/>
        <dbReference type="EC" id="3.5.4.33"/>
    </reaction>
</comment>
<dbReference type="PROSITE" id="PS51747">
    <property type="entry name" value="CYT_DCMP_DEAMINASES_2"/>
    <property type="match status" value="1"/>
</dbReference>
<comment type="similarity">
    <text evidence="2">Belongs to the cytidine and deoxycytidylate deaminase family. ADAT2 subfamily.</text>
</comment>
<evidence type="ECO:0000256" key="10">
    <source>
        <dbReference type="ARBA" id="ARBA00048045"/>
    </source>
</evidence>
<reference evidence="13" key="1">
    <citation type="submission" date="2020-05" db="EMBL/GenBank/DDBJ databases">
        <authorList>
            <person name="Chiriac C."/>
            <person name="Salcher M."/>
            <person name="Ghai R."/>
            <person name="Kavagutti S V."/>
        </authorList>
    </citation>
    <scope>NUCLEOTIDE SEQUENCE</scope>
</reference>
<dbReference type="GO" id="GO:0002100">
    <property type="term" value="P:tRNA wobble adenosine to inosine editing"/>
    <property type="evidence" value="ECO:0007669"/>
    <property type="project" value="InterPro"/>
</dbReference>
<keyword evidence="6" id="KW-0819">tRNA processing</keyword>
<dbReference type="GO" id="GO:0052717">
    <property type="term" value="F:tRNA-specific adenosine-34 deaminase activity"/>
    <property type="evidence" value="ECO:0007669"/>
    <property type="project" value="UniProtKB-EC"/>
</dbReference>
<proteinExistence type="inferred from homology"/>
<dbReference type="EMBL" id="CAFBMK010000306">
    <property type="protein sequence ID" value="CAB4947517.1"/>
    <property type="molecule type" value="Genomic_DNA"/>
</dbReference>
<feature type="compositionally biased region" description="Basic and acidic residues" evidence="11">
    <location>
        <begin position="166"/>
        <end position="185"/>
    </location>
</feature>
<evidence type="ECO:0000256" key="2">
    <source>
        <dbReference type="ARBA" id="ARBA00010669"/>
    </source>
</evidence>
<dbReference type="InterPro" id="IPR058535">
    <property type="entry name" value="MafB19-deam"/>
</dbReference>
<sequence>MSFPVDPPSGAPPGPDEGWMRLAIAEALEAERHGDVPIGAVVVGHDGTVLGRGRNERERDEDPTAHAEILALRRAAAALGSWRVLDATLYVTLEPCSMCAGAVVLSRIPRVVFGCTDPKAGACGSVLDITAQPALNHRPVVQGGVLADECSALLRSFFAARRRPRPERAAMDARDPRGDVPRPGR</sequence>
<feature type="region of interest" description="Disordered" evidence="11">
    <location>
        <begin position="165"/>
        <end position="185"/>
    </location>
</feature>
<dbReference type="InterPro" id="IPR016193">
    <property type="entry name" value="Cytidine_deaminase-like"/>
</dbReference>
<dbReference type="AlphaFoldDB" id="A0A6J7JWR5"/>
<keyword evidence="7" id="KW-0479">Metal-binding</keyword>
<keyword evidence="9" id="KW-0862">Zinc</keyword>
<evidence type="ECO:0000256" key="4">
    <source>
        <dbReference type="ARBA" id="ARBA00012740"/>
    </source>
</evidence>
<dbReference type="PANTHER" id="PTHR11079:SF202">
    <property type="entry name" value="TRNA-SPECIFIC ADENOSINE DEAMINASE"/>
    <property type="match status" value="1"/>
</dbReference>
<dbReference type="InterPro" id="IPR028883">
    <property type="entry name" value="tRNA_aden_deaminase"/>
</dbReference>
<keyword evidence="8" id="KW-0378">Hydrolase</keyword>
<organism evidence="13">
    <name type="scientific">freshwater metagenome</name>
    <dbReference type="NCBI Taxonomy" id="449393"/>
    <lineage>
        <taxon>unclassified sequences</taxon>
        <taxon>metagenomes</taxon>
        <taxon>ecological metagenomes</taxon>
    </lineage>
</organism>
<evidence type="ECO:0000256" key="9">
    <source>
        <dbReference type="ARBA" id="ARBA00022833"/>
    </source>
</evidence>
<dbReference type="Gene3D" id="3.40.140.10">
    <property type="entry name" value="Cytidine Deaminase, domain 2"/>
    <property type="match status" value="1"/>
</dbReference>
<evidence type="ECO:0000256" key="3">
    <source>
        <dbReference type="ARBA" id="ARBA00011738"/>
    </source>
</evidence>
<protein>
    <recommendedName>
        <fullName evidence="5">tRNA-specific adenosine deaminase 2</fullName>
        <ecNumber evidence="4">3.5.4.33</ecNumber>
    </recommendedName>
</protein>
<dbReference type="NCBIfam" id="NF008113">
    <property type="entry name" value="PRK10860.1"/>
    <property type="match status" value="1"/>
</dbReference>
<name>A0A6J7JWR5_9ZZZZ</name>
<dbReference type="Pfam" id="PF14437">
    <property type="entry name" value="MafB19-deam"/>
    <property type="match status" value="1"/>
</dbReference>
<evidence type="ECO:0000256" key="5">
    <source>
        <dbReference type="ARBA" id="ARBA00019216"/>
    </source>
</evidence>
<evidence type="ECO:0000256" key="11">
    <source>
        <dbReference type="SAM" id="MobiDB-lite"/>
    </source>
</evidence>
<dbReference type="EC" id="3.5.4.33" evidence="4"/>
<dbReference type="CDD" id="cd01285">
    <property type="entry name" value="nucleoside_deaminase"/>
    <property type="match status" value="1"/>
</dbReference>
<dbReference type="PANTHER" id="PTHR11079">
    <property type="entry name" value="CYTOSINE DEAMINASE FAMILY MEMBER"/>
    <property type="match status" value="1"/>
</dbReference>
<evidence type="ECO:0000256" key="8">
    <source>
        <dbReference type="ARBA" id="ARBA00022801"/>
    </source>
</evidence>
<evidence type="ECO:0000259" key="12">
    <source>
        <dbReference type="PROSITE" id="PS51747"/>
    </source>
</evidence>
<dbReference type="HAMAP" id="MF_00972">
    <property type="entry name" value="tRNA_aden_deaminase"/>
    <property type="match status" value="1"/>
</dbReference>
<comment type="cofactor">
    <cofactor evidence="1">
        <name>Zn(2+)</name>
        <dbReference type="ChEBI" id="CHEBI:29105"/>
    </cofactor>
</comment>
<dbReference type="SUPFAM" id="SSF53927">
    <property type="entry name" value="Cytidine deaminase-like"/>
    <property type="match status" value="1"/>
</dbReference>
<feature type="domain" description="CMP/dCMP-type deaminase" evidence="12">
    <location>
        <begin position="14"/>
        <end position="142"/>
    </location>
</feature>
<accession>A0A6J7JWR5</accession>